<dbReference type="PROSITE" id="PS50883">
    <property type="entry name" value="EAL"/>
    <property type="match status" value="1"/>
</dbReference>
<evidence type="ECO:0000259" key="2">
    <source>
        <dbReference type="PROSITE" id="PS50110"/>
    </source>
</evidence>
<proteinExistence type="predicted"/>
<organism evidence="4 5">
    <name type="scientific">Dyella acidisoli</name>
    <dbReference type="NCBI Taxonomy" id="1867834"/>
    <lineage>
        <taxon>Bacteria</taxon>
        <taxon>Pseudomonadati</taxon>
        <taxon>Pseudomonadota</taxon>
        <taxon>Gammaproteobacteria</taxon>
        <taxon>Lysobacterales</taxon>
        <taxon>Rhodanobacteraceae</taxon>
        <taxon>Dyella</taxon>
    </lineage>
</organism>
<dbReference type="Gene3D" id="3.20.20.450">
    <property type="entry name" value="EAL domain"/>
    <property type="match status" value="1"/>
</dbReference>
<dbReference type="SMART" id="SM00448">
    <property type="entry name" value="REC"/>
    <property type="match status" value="1"/>
</dbReference>
<dbReference type="SMART" id="SM00052">
    <property type="entry name" value="EAL"/>
    <property type="match status" value="1"/>
</dbReference>
<dbReference type="SUPFAM" id="SSF52172">
    <property type="entry name" value="CheY-like"/>
    <property type="match status" value="1"/>
</dbReference>
<keyword evidence="1" id="KW-0597">Phosphoprotein</keyword>
<feature type="domain" description="Response regulatory" evidence="2">
    <location>
        <begin position="6"/>
        <end position="123"/>
    </location>
</feature>
<dbReference type="Pfam" id="PF00072">
    <property type="entry name" value="Response_reg"/>
    <property type="match status" value="1"/>
</dbReference>
<name>A0ABQ5XJL7_9GAMM</name>
<dbReference type="CDD" id="cd01948">
    <property type="entry name" value="EAL"/>
    <property type="match status" value="1"/>
</dbReference>
<accession>A0ABQ5XJL7</accession>
<evidence type="ECO:0000256" key="1">
    <source>
        <dbReference type="PROSITE-ProRule" id="PRU00169"/>
    </source>
</evidence>
<keyword evidence="5" id="KW-1185">Reference proteome</keyword>
<dbReference type="InterPro" id="IPR050706">
    <property type="entry name" value="Cyclic-di-GMP_PDE-like"/>
</dbReference>
<evidence type="ECO:0000259" key="3">
    <source>
        <dbReference type="PROSITE" id="PS50883"/>
    </source>
</evidence>
<feature type="modified residue" description="4-aspartylphosphate" evidence="1">
    <location>
        <position position="56"/>
    </location>
</feature>
<dbReference type="InterPro" id="IPR001789">
    <property type="entry name" value="Sig_transdc_resp-reg_receiver"/>
</dbReference>
<dbReference type="InterPro" id="IPR001633">
    <property type="entry name" value="EAL_dom"/>
</dbReference>
<dbReference type="Pfam" id="PF00990">
    <property type="entry name" value="GGDEF"/>
    <property type="match status" value="1"/>
</dbReference>
<dbReference type="Pfam" id="PF00563">
    <property type="entry name" value="EAL"/>
    <property type="match status" value="1"/>
</dbReference>
<protein>
    <recommendedName>
        <fullName evidence="6">EAL domain-containing protein</fullName>
    </recommendedName>
</protein>
<reference evidence="5" key="1">
    <citation type="journal article" date="2019" name="Int. J. Syst. Evol. Microbiol.">
        <title>The Global Catalogue of Microorganisms (GCM) 10K type strain sequencing project: providing services to taxonomists for standard genome sequencing and annotation.</title>
        <authorList>
            <consortium name="The Broad Institute Genomics Platform"/>
            <consortium name="The Broad Institute Genome Sequencing Center for Infectious Disease"/>
            <person name="Wu L."/>
            <person name="Ma J."/>
        </authorList>
    </citation>
    <scope>NUCLEOTIDE SEQUENCE [LARGE SCALE GENOMIC DNA]</scope>
    <source>
        <strain evidence="5">NBRC 111980</strain>
    </source>
</reference>
<dbReference type="PANTHER" id="PTHR33121">
    <property type="entry name" value="CYCLIC DI-GMP PHOSPHODIESTERASE PDEF"/>
    <property type="match status" value="1"/>
</dbReference>
<dbReference type="InterPro" id="IPR043128">
    <property type="entry name" value="Rev_trsase/Diguanyl_cyclase"/>
</dbReference>
<sequence length="556" mass="61035">MSLDARILVVDDDENSRFMLRKRLKQLGFQHLAEAHDGVTGLAEALREPPDIMLLDVMMPGTDGVSVLRAMREDEQLRNISVLMISAHDTLAMAAQCIELGAEDYLAKPVPMPLLRARISSVLERRRLRAVEHAFLSHFDAQTGLPNRAALLERTERMMASGRPLALIAVACNNHANIALGTDEGQAAAILRELATHVTSQWEQVDTVARVAENMLGWLIPDAQTGQQLILEVQSALGMTPHASSSVNSSMHALTASIAMWSTEGTVIEAAELMRLAMNEASRIDPLGDERVILADPALRTRTRTALAVHQQLEEGLERGELELYFQPIFAVQSDPRPVGAEALLRWNHPQRGVLAPGAFLDAIEHTPLMTRIDAWVMERAIASLAAWSPGLPSMFRLHVNITARSLASGRVTEILTSNLSESVRKHLAVELTERLYVSDMPSCVAALQSLRALGVHVALDDFGTGFSSLSHVSLLPCDTMKIDRSFVTGIGANMQMRRLLESMVSMARSLGLTVIVEGVERDDELAVLRELGCPFVQGYLLGQPRPEADFLQHLH</sequence>
<dbReference type="RefSeq" id="WP_284319045.1">
    <property type="nucleotide sequence ID" value="NZ_BSOB01000004.1"/>
</dbReference>
<dbReference type="InterPro" id="IPR011006">
    <property type="entry name" value="CheY-like_superfamily"/>
</dbReference>
<dbReference type="InterPro" id="IPR035919">
    <property type="entry name" value="EAL_sf"/>
</dbReference>
<dbReference type="InterPro" id="IPR029787">
    <property type="entry name" value="Nucleotide_cyclase"/>
</dbReference>
<evidence type="ECO:0000313" key="5">
    <source>
        <dbReference type="Proteomes" id="UP001156670"/>
    </source>
</evidence>
<evidence type="ECO:0008006" key="6">
    <source>
        <dbReference type="Google" id="ProtNLM"/>
    </source>
</evidence>
<dbReference type="SUPFAM" id="SSF55073">
    <property type="entry name" value="Nucleotide cyclase"/>
    <property type="match status" value="1"/>
</dbReference>
<evidence type="ECO:0000313" key="4">
    <source>
        <dbReference type="EMBL" id="GLQ91268.1"/>
    </source>
</evidence>
<dbReference type="InterPro" id="IPR000160">
    <property type="entry name" value="GGDEF_dom"/>
</dbReference>
<dbReference type="PROSITE" id="PS50110">
    <property type="entry name" value="RESPONSE_REGULATORY"/>
    <property type="match status" value="1"/>
</dbReference>
<dbReference type="EMBL" id="BSOB01000004">
    <property type="protein sequence ID" value="GLQ91268.1"/>
    <property type="molecule type" value="Genomic_DNA"/>
</dbReference>
<dbReference type="SUPFAM" id="SSF141868">
    <property type="entry name" value="EAL domain-like"/>
    <property type="match status" value="1"/>
</dbReference>
<dbReference type="Gene3D" id="3.30.70.270">
    <property type="match status" value="1"/>
</dbReference>
<dbReference type="CDD" id="cd17574">
    <property type="entry name" value="REC_OmpR"/>
    <property type="match status" value="1"/>
</dbReference>
<dbReference type="PANTHER" id="PTHR33121:SF79">
    <property type="entry name" value="CYCLIC DI-GMP PHOSPHODIESTERASE PDED-RELATED"/>
    <property type="match status" value="1"/>
</dbReference>
<dbReference type="Proteomes" id="UP001156670">
    <property type="component" value="Unassembled WGS sequence"/>
</dbReference>
<dbReference type="Gene3D" id="3.40.50.2300">
    <property type="match status" value="1"/>
</dbReference>
<feature type="domain" description="EAL" evidence="3">
    <location>
        <begin position="306"/>
        <end position="556"/>
    </location>
</feature>
<gene>
    <name evidence="4" type="ORF">GCM10007901_02180</name>
</gene>
<comment type="caution">
    <text evidence="4">The sequence shown here is derived from an EMBL/GenBank/DDBJ whole genome shotgun (WGS) entry which is preliminary data.</text>
</comment>